<comment type="catalytic activity">
    <reaction evidence="5">
        <text>(2S)-ethylmalonyl-CoA + H(+) = butanoyl-CoA + CO2</text>
        <dbReference type="Rhea" id="RHEA:32131"/>
        <dbReference type="ChEBI" id="CHEBI:15378"/>
        <dbReference type="ChEBI" id="CHEBI:16526"/>
        <dbReference type="ChEBI" id="CHEBI:57371"/>
        <dbReference type="ChEBI" id="CHEBI:60909"/>
        <dbReference type="EC" id="4.1.1.94"/>
    </reaction>
    <physiologicalReaction direction="left-to-right" evidence="5">
        <dbReference type="Rhea" id="RHEA:32132"/>
    </physiologicalReaction>
</comment>
<evidence type="ECO:0000256" key="13">
    <source>
        <dbReference type="RuleBase" id="RU003707"/>
    </source>
</evidence>
<dbReference type="GO" id="GO:0004492">
    <property type="term" value="F:methyl/ethyl malonyl-CoA decarboxylase activity"/>
    <property type="evidence" value="ECO:0007669"/>
    <property type="project" value="UniProtKB-EC"/>
</dbReference>
<evidence type="ECO:0000256" key="7">
    <source>
        <dbReference type="ARBA" id="ARBA00038883"/>
    </source>
</evidence>
<comment type="caution">
    <text evidence="14">The sequence shown here is derived from an EMBL/GenBank/DDBJ whole genome shotgun (WGS) entry which is preliminary data.</text>
</comment>
<dbReference type="Proteomes" id="UP000549394">
    <property type="component" value="Unassembled WGS sequence"/>
</dbReference>
<keyword evidence="3" id="KW-0963">Cytoplasm</keyword>
<evidence type="ECO:0000313" key="15">
    <source>
        <dbReference type="Proteomes" id="UP000549394"/>
    </source>
</evidence>
<dbReference type="Pfam" id="PF00378">
    <property type="entry name" value="ECH_1"/>
    <property type="match status" value="1"/>
</dbReference>
<dbReference type="PANTHER" id="PTHR11941">
    <property type="entry name" value="ENOYL-COA HYDRATASE-RELATED"/>
    <property type="match status" value="1"/>
</dbReference>
<accession>A0A7I8VDZ4</accession>
<evidence type="ECO:0000256" key="6">
    <source>
        <dbReference type="ARBA" id="ARBA00036541"/>
    </source>
</evidence>
<gene>
    <name evidence="14" type="ORF">DGYR_LOCUS2562</name>
</gene>
<comment type="similarity">
    <text evidence="2 13">Belongs to the enoyl-CoA hydratase/isomerase family.</text>
</comment>
<dbReference type="PANTHER" id="PTHR11941:SF27">
    <property type="entry name" value="ETHYLMALONYL-COA DECARBOXYLASE"/>
    <property type="match status" value="1"/>
</dbReference>
<sequence length="296" mass="33141">MCSTFGMSLKHLQNLCFTGKSIMASISKYSTKAMRTEQLLLSVGTKGNVFYEKDDNTGIAKITLSNPEIRNALSGSMMIELKEIVRDLEEWKEGRICILQGEGGNFCSGGDLNLIKKLADYEDGGERMCAYMHDVVRRMRKLPLLSIAYINGLALGGGAELTLACDLRVASDRAKIGFVQGVMGLTPGWGAADRLIQVLGYQRSLEVLLAARILETDRALGLKLIDHVATTDDEFQEYLKQYLDNRINVQVFREMKTLLYNLNEQTLNYQLQRESFKNVWGGEALMKAIATRPKHK</sequence>
<dbReference type="GO" id="GO:0005829">
    <property type="term" value="C:cytosol"/>
    <property type="evidence" value="ECO:0007669"/>
    <property type="project" value="UniProtKB-SubCell"/>
</dbReference>
<evidence type="ECO:0000256" key="4">
    <source>
        <dbReference type="ARBA" id="ARBA00023239"/>
    </source>
</evidence>
<comment type="catalytic activity">
    <reaction evidence="11">
        <text>(S)-methylmalonyl-CoA + H(+) = propanoyl-CoA + CO2</text>
        <dbReference type="Rhea" id="RHEA:61340"/>
        <dbReference type="ChEBI" id="CHEBI:15378"/>
        <dbReference type="ChEBI" id="CHEBI:16526"/>
        <dbReference type="ChEBI" id="CHEBI:57327"/>
        <dbReference type="ChEBI" id="CHEBI:57392"/>
        <dbReference type="EC" id="4.1.1.94"/>
    </reaction>
    <physiologicalReaction direction="left-to-right" evidence="11">
        <dbReference type="Rhea" id="RHEA:61341"/>
    </physiologicalReaction>
</comment>
<evidence type="ECO:0000256" key="5">
    <source>
        <dbReference type="ARBA" id="ARBA00036343"/>
    </source>
</evidence>
<keyword evidence="15" id="KW-1185">Reference proteome</keyword>
<comment type="catalytic activity">
    <reaction evidence="6">
        <text>(2R)-ethylmalonyl-CoA + H(+) = butanoyl-CoA + CO2</text>
        <dbReference type="Rhea" id="RHEA:59540"/>
        <dbReference type="ChEBI" id="CHEBI:15378"/>
        <dbReference type="ChEBI" id="CHEBI:16526"/>
        <dbReference type="ChEBI" id="CHEBI:57371"/>
        <dbReference type="ChEBI" id="CHEBI:85316"/>
        <dbReference type="EC" id="4.1.1.94"/>
    </reaction>
    <physiologicalReaction direction="left-to-right" evidence="6">
        <dbReference type="Rhea" id="RHEA:59541"/>
    </physiologicalReaction>
</comment>
<evidence type="ECO:0000256" key="2">
    <source>
        <dbReference type="ARBA" id="ARBA00005254"/>
    </source>
</evidence>
<dbReference type="Gene3D" id="3.90.226.10">
    <property type="entry name" value="2-enoyl-CoA Hydratase, Chain A, domain 1"/>
    <property type="match status" value="1"/>
</dbReference>
<evidence type="ECO:0000256" key="11">
    <source>
        <dbReference type="ARBA" id="ARBA00047446"/>
    </source>
</evidence>
<evidence type="ECO:0000313" key="14">
    <source>
        <dbReference type="EMBL" id="CAD5113601.1"/>
    </source>
</evidence>
<dbReference type="InterPro" id="IPR029045">
    <property type="entry name" value="ClpP/crotonase-like_dom_sf"/>
</dbReference>
<proteinExistence type="inferred from homology"/>
<dbReference type="OrthoDB" id="448450at2759"/>
<protein>
    <recommendedName>
        <fullName evidence="8">Ethylmalonyl-CoA decarboxylase</fullName>
        <ecNumber evidence="7">4.1.1.94</ecNumber>
    </recommendedName>
    <alternativeName>
        <fullName evidence="10">Enoyl-CoA hydratase domain-containing protein 1</fullName>
    </alternativeName>
    <alternativeName>
        <fullName evidence="9">Methylmalonyl-CoA decarboxylase</fullName>
    </alternativeName>
</protein>
<keyword evidence="4" id="KW-0456">Lyase</keyword>
<evidence type="ECO:0000256" key="1">
    <source>
        <dbReference type="ARBA" id="ARBA00004514"/>
    </source>
</evidence>
<dbReference type="PROSITE" id="PS00166">
    <property type="entry name" value="ENOYL_COA_HYDRATASE"/>
    <property type="match status" value="1"/>
</dbReference>
<comment type="subcellular location">
    <subcellularLocation>
        <location evidence="1">Cytoplasm</location>
        <location evidence="1">Cytosol</location>
    </subcellularLocation>
</comment>
<evidence type="ECO:0000256" key="9">
    <source>
        <dbReference type="ARBA" id="ARBA00042052"/>
    </source>
</evidence>
<reference evidence="14 15" key="1">
    <citation type="submission" date="2020-08" db="EMBL/GenBank/DDBJ databases">
        <authorList>
            <person name="Hejnol A."/>
        </authorList>
    </citation>
    <scope>NUCLEOTIDE SEQUENCE [LARGE SCALE GENOMIC DNA]</scope>
</reference>
<dbReference type="SUPFAM" id="SSF52096">
    <property type="entry name" value="ClpP/crotonase"/>
    <property type="match status" value="1"/>
</dbReference>
<dbReference type="InterPro" id="IPR001753">
    <property type="entry name" value="Enoyl-CoA_hydra/iso"/>
</dbReference>
<organism evidence="14 15">
    <name type="scientific">Dimorphilus gyrociliatus</name>
    <dbReference type="NCBI Taxonomy" id="2664684"/>
    <lineage>
        <taxon>Eukaryota</taxon>
        <taxon>Metazoa</taxon>
        <taxon>Spiralia</taxon>
        <taxon>Lophotrochozoa</taxon>
        <taxon>Annelida</taxon>
        <taxon>Polychaeta</taxon>
        <taxon>Polychaeta incertae sedis</taxon>
        <taxon>Dinophilidae</taxon>
        <taxon>Dimorphilus</taxon>
    </lineage>
</organism>
<dbReference type="AlphaFoldDB" id="A0A7I8VDZ4"/>
<name>A0A7I8VDZ4_9ANNE</name>
<dbReference type="EMBL" id="CAJFCJ010000004">
    <property type="protein sequence ID" value="CAD5113601.1"/>
    <property type="molecule type" value="Genomic_DNA"/>
</dbReference>
<dbReference type="InterPro" id="IPR018376">
    <property type="entry name" value="Enoyl-CoA_hyd/isom_CS"/>
</dbReference>
<evidence type="ECO:0000256" key="10">
    <source>
        <dbReference type="ARBA" id="ARBA00042182"/>
    </source>
</evidence>
<evidence type="ECO:0000256" key="8">
    <source>
        <dbReference type="ARBA" id="ARBA00039903"/>
    </source>
</evidence>
<dbReference type="CDD" id="cd06558">
    <property type="entry name" value="crotonase-like"/>
    <property type="match status" value="1"/>
</dbReference>
<evidence type="ECO:0000256" key="12">
    <source>
        <dbReference type="ARBA" id="ARBA00056546"/>
    </source>
</evidence>
<dbReference type="GO" id="GO:0006635">
    <property type="term" value="P:fatty acid beta-oxidation"/>
    <property type="evidence" value="ECO:0007669"/>
    <property type="project" value="TreeGrafter"/>
</dbReference>
<dbReference type="EC" id="4.1.1.94" evidence="7"/>
<evidence type="ECO:0000256" key="3">
    <source>
        <dbReference type="ARBA" id="ARBA00022490"/>
    </source>
</evidence>
<comment type="function">
    <text evidence="12">Decarboxylates ethylmalonyl-CoA, a potentially toxic metabolite, to form butyryl-CoA, suggesting it might be involved in metabolite proofreading. Acts preferentially on (S)-ethylmalonyl-CoA but also has some activity on the (R)-isomer. Also has methylmalonyl-CoA decarboxylase activity at lower level.</text>
</comment>